<keyword evidence="2" id="KW-1185">Reference proteome</keyword>
<dbReference type="EMBL" id="JBHUHR010000005">
    <property type="protein sequence ID" value="MFD2033651.1"/>
    <property type="molecule type" value="Genomic_DNA"/>
</dbReference>
<name>A0ABW4VHV0_9BACT</name>
<accession>A0ABW4VHV0</accession>
<comment type="caution">
    <text evidence="1">The sequence shown here is derived from an EMBL/GenBank/DDBJ whole genome shotgun (WGS) entry which is preliminary data.</text>
</comment>
<protein>
    <submittedName>
        <fullName evidence="1">Uncharacterized protein</fullName>
    </submittedName>
</protein>
<sequence>MKNILLITLFLACTYISEANPLKAPASFCAGGWGEDYYYYNLFLQETMGEPQYEPFLLTYESAYYSRNANQDGQLPILNENIEEWQEYLGISYENAHYLVFKSSREDIKSLIQGKTIGTSQLDFVDASFIKKHKQALLYLSYAKYLEPYMAVKSTGYNYWGDRPENNVSELDYETVTNVLERSWKAESDKELKLRYGYQLVRFAHYNLRFAEAIGYFETHVESLNHRPIMYYYALDQKGGAERGIGNHMQALNDFFKFFTHTKNKKEQAYSSMRVTFDLDFETLLNSAKTIQEKNDLYLLLGYRDFNNPIAAFDKIINNDPNAPQAKVLMARAINHLERSFLPTEYYCPYDNPNCREGVSDLRIPLGASTQSISFLDQTLEASLNQTKNTDIEDADFWHLTSAWLYFIQKDNIASKAQLDLVKQAKYQSQKDKLEMLLDIVGKPVITSDFEETLVNRYKIFNDPQGYERDSYSPSTNDFIIDVLANRYLLQKDYAKAFLLQNSILNLEYNPDLALMEAIEELYYKKEKNVLEQHLMTAITPKHYDYNTRKYVNDKTFDFPVYIAFVKGNTLLRQGKAKKAKEQFELVPDNYARFKDSYNPNTQQYDPLHEAFYNGYANVPASIFGYNRIECFECPEDLLIGETQTAIESEYLDNFPYIKLMMNKGELASAVLQLEKDAGKKGEKAAKANYLLGNFYYNTTTIGYYRHILAFDSSNGNGSKYSNYQSWGGQYIVQKPSYPLYFKNYGFKAWFPDNFHLPLEHLDKALKLAKDDELKAQILFAAAKCEQGIFYSTQDDVDLNNLKSLNYQDRHNKRIEIKNTRYRAYFKKLKTYDHTAFYEEVKTYCKYFEYYSTR</sequence>
<dbReference type="RefSeq" id="WP_376883256.1">
    <property type="nucleotide sequence ID" value="NZ_JBHUHR010000005.1"/>
</dbReference>
<evidence type="ECO:0000313" key="1">
    <source>
        <dbReference type="EMBL" id="MFD2033651.1"/>
    </source>
</evidence>
<proteinExistence type="predicted"/>
<gene>
    <name evidence="1" type="ORF">ACFSKL_02555</name>
</gene>
<organism evidence="1 2">
    <name type="scientific">Belliella marina</name>
    <dbReference type="NCBI Taxonomy" id="1644146"/>
    <lineage>
        <taxon>Bacteria</taxon>
        <taxon>Pseudomonadati</taxon>
        <taxon>Bacteroidota</taxon>
        <taxon>Cytophagia</taxon>
        <taxon>Cytophagales</taxon>
        <taxon>Cyclobacteriaceae</taxon>
        <taxon>Belliella</taxon>
    </lineage>
</organism>
<reference evidence="2" key="1">
    <citation type="journal article" date="2019" name="Int. J. Syst. Evol. Microbiol.">
        <title>The Global Catalogue of Microorganisms (GCM) 10K type strain sequencing project: providing services to taxonomists for standard genome sequencing and annotation.</title>
        <authorList>
            <consortium name="The Broad Institute Genomics Platform"/>
            <consortium name="The Broad Institute Genome Sequencing Center for Infectious Disease"/>
            <person name="Wu L."/>
            <person name="Ma J."/>
        </authorList>
    </citation>
    <scope>NUCLEOTIDE SEQUENCE [LARGE SCALE GENOMIC DNA]</scope>
    <source>
        <strain evidence="2">CGMCC 1.15180</strain>
    </source>
</reference>
<dbReference type="Proteomes" id="UP001597361">
    <property type="component" value="Unassembled WGS sequence"/>
</dbReference>
<evidence type="ECO:0000313" key="2">
    <source>
        <dbReference type="Proteomes" id="UP001597361"/>
    </source>
</evidence>